<proteinExistence type="predicted"/>
<gene>
    <name evidence="2" type="ORF">PC113_g3043</name>
</gene>
<feature type="compositionally biased region" description="Acidic residues" evidence="1">
    <location>
        <begin position="95"/>
        <end position="105"/>
    </location>
</feature>
<protein>
    <submittedName>
        <fullName evidence="2">Uncharacterized protein</fullName>
    </submittedName>
</protein>
<name>A0A8T0ZS86_9STRA</name>
<feature type="region of interest" description="Disordered" evidence="1">
    <location>
        <begin position="81"/>
        <end position="144"/>
    </location>
</feature>
<reference evidence="2" key="1">
    <citation type="submission" date="2018-10" db="EMBL/GenBank/DDBJ databases">
        <title>Effector identification in a new, highly contiguous assembly of the strawberry crown rot pathogen Phytophthora cactorum.</title>
        <authorList>
            <person name="Armitage A.D."/>
            <person name="Nellist C.F."/>
            <person name="Bates H."/>
            <person name="Vickerstaff R.J."/>
            <person name="Harrison R.J."/>
        </authorList>
    </citation>
    <scope>NUCLEOTIDE SEQUENCE</scope>
    <source>
        <strain evidence="2">15-7</strain>
    </source>
</reference>
<sequence length="144" mass="15666">MYGEDEQTAEYVAATIGEGIDDIDNMTGKPVVVSVTTDNAPVMQSAWKILEREWKRNRLDAARVEKLVFIFANAGDKDTKTSVLNNIRSGSESGGSDDADDDESKSEDGSVAGSSDDFSPSSMSRQDDFNVFSYDGSEEQKEST</sequence>
<evidence type="ECO:0000256" key="1">
    <source>
        <dbReference type="SAM" id="MobiDB-lite"/>
    </source>
</evidence>
<dbReference type="Proteomes" id="UP000735874">
    <property type="component" value="Unassembled WGS sequence"/>
</dbReference>
<dbReference type="EMBL" id="RCMG01000044">
    <property type="protein sequence ID" value="KAG2866187.1"/>
    <property type="molecule type" value="Genomic_DNA"/>
</dbReference>
<accession>A0A8T0ZS86</accession>
<evidence type="ECO:0000313" key="3">
    <source>
        <dbReference type="Proteomes" id="UP000735874"/>
    </source>
</evidence>
<dbReference type="AlphaFoldDB" id="A0A8T0ZS86"/>
<evidence type="ECO:0000313" key="2">
    <source>
        <dbReference type="EMBL" id="KAG2866187.1"/>
    </source>
</evidence>
<comment type="caution">
    <text evidence="2">The sequence shown here is derived from an EMBL/GenBank/DDBJ whole genome shotgun (WGS) entry which is preliminary data.</text>
</comment>
<organism evidence="2 3">
    <name type="scientific">Phytophthora cactorum</name>
    <dbReference type="NCBI Taxonomy" id="29920"/>
    <lineage>
        <taxon>Eukaryota</taxon>
        <taxon>Sar</taxon>
        <taxon>Stramenopiles</taxon>
        <taxon>Oomycota</taxon>
        <taxon>Peronosporomycetes</taxon>
        <taxon>Peronosporales</taxon>
        <taxon>Peronosporaceae</taxon>
        <taxon>Phytophthora</taxon>
    </lineage>
</organism>
<feature type="compositionally biased region" description="Low complexity" evidence="1">
    <location>
        <begin position="109"/>
        <end position="124"/>
    </location>
</feature>
<dbReference type="VEuPathDB" id="FungiDB:PC110_g2063"/>